<feature type="region of interest" description="Disordered" evidence="1">
    <location>
        <begin position="198"/>
        <end position="270"/>
    </location>
</feature>
<organism evidence="2 3">
    <name type="scientific">Suillus luteus UH-Slu-Lm8-n1</name>
    <dbReference type="NCBI Taxonomy" id="930992"/>
    <lineage>
        <taxon>Eukaryota</taxon>
        <taxon>Fungi</taxon>
        <taxon>Dikarya</taxon>
        <taxon>Basidiomycota</taxon>
        <taxon>Agaricomycotina</taxon>
        <taxon>Agaricomycetes</taxon>
        <taxon>Agaricomycetidae</taxon>
        <taxon>Boletales</taxon>
        <taxon>Suillineae</taxon>
        <taxon>Suillaceae</taxon>
        <taxon>Suillus</taxon>
    </lineage>
</organism>
<feature type="compositionally biased region" description="Basic and acidic residues" evidence="1">
    <location>
        <begin position="215"/>
        <end position="224"/>
    </location>
</feature>
<sequence>MKIMDALASSDITFPQSFALDEVDVCGKCYPQPTAFDRLHLDREFFLANVIGQGDVCESLKISYGHIRSVTIDVSKAPPHSKILVHVDLTTPPSMGNVSLDIPAGQKLYMKFQIQREDLSRFMEALRRRGVVKLSFLGENPQTQANKRRSVGLAHGIRLSGDSSPPPQGSQYEDKVQHVENVYETNFPDDALSITAYSEQESPPAQQAPPQTPAEKPEVQEFKNHASTACAPKIVPRPRPVSKSAKKAVPPQFTEPRKSTAGGDPPSAVHVSVFGKIDDELSEISDDEIPKPVANACLIVHPARNVKAKAAPSLSAQSNSFQPVPPTKRIAKRRLIVDSDEEEIQAMPKAAQRATVSPAKPDTTATTELSKVRRNDGRRSSTLRSSSTMETDNPENIPQEAKRPRTPSNKEVSHQGPIDNVAKTHLDDNALSKDASACDQVPPCKTIPDAEQTAHGIIPTSPVKKNLAAGQGTVLHVPSKPADLANIPAKLAGTRRKWDDANSPAKAPKVSEDDHPPKKKARNTTSGDIPIKRAACILPDPFEPTLSTIAAKAPRKYGKKGKALSPVPPEDVDFDEVPGATSKGKKTSARTKAVRTLKPVPKKVPAPNSGRQTRAGAMRRRNVKPPEFEPPKDINPTLQPAEADTGTVAAPEPVGQITKVEPLHNDATNGPSASFKPELALRKQVKVCHFFL</sequence>
<feature type="region of interest" description="Disordered" evidence="1">
    <location>
        <begin position="554"/>
        <end position="640"/>
    </location>
</feature>
<dbReference type="Proteomes" id="UP000054485">
    <property type="component" value="Unassembled WGS sequence"/>
</dbReference>
<dbReference type="OrthoDB" id="3270368at2759"/>
<feature type="region of interest" description="Disordered" evidence="1">
    <location>
        <begin position="492"/>
        <end position="528"/>
    </location>
</feature>
<dbReference type="HOGENOM" id="CLU_398046_0_0_1"/>
<reference evidence="3" key="2">
    <citation type="submission" date="2015-01" db="EMBL/GenBank/DDBJ databases">
        <title>Evolutionary Origins and Diversification of the Mycorrhizal Mutualists.</title>
        <authorList>
            <consortium name="DOE Joint Genome Institute"/>
            <consortium name="Mycorrhizal Genomics Consortium"/>
            <person name="Kohler A."/>
            <person name="Kuo A."/>
            <person name="Nagy L.G."/>
            <person name="Floudas D."/>
            <person name="Copeland A."/>
            <person name="Barry K.W."/>
            <person name="Cichocki N."/>
            <person name="Veneault-Fourrey C."/>
            <person name="LaButti K."/>
            <person name="Lindquist E.A."/>
            <person name="Lipzen A."/>
            <person name="Lundell T."/>
            <person name="Morin E."/>
            <person name="Murat C."/>
            <person name="Riley R."/>
            <person name="Ohm R."/>
            <person name="Sun H."/>
            <person name="Tunlid A."/>
            <person name="Henrissat B."/>
            <person name="Grigoriev I.V."/>
            <person name="Hibbett D.S."/>
            <person name="Martin F."/>
        </authorList>
    </citation>
    <scope>NUCLEOTIDE SEQUENCE [LARGE SCALE GENOMIC DNA]</scope>
    <source>
        <strain evidence="3">UH-Slu-Lm8-n1</strain>
    </source>
</reference>
<proteinExistence type="predicted"/>
<name>A0A0C9ZQD9_9AGAM</name>
<keyword evidence="3" id="KW-1185">Reference proteome</keyword>
<reference evidence="2 3" key="1">
    <citation type="submission" date="2014-04" db="EMBL/GenBank/DDBJ databases">
        <authorList>
            <consortium name="DOE Joint Genome Institute"/>
            <person name="Kuo A."/>
            <person name="Ruytinx J."/>
            <person name="Rineau F."/>
            <person name="Colpaert J."/>
            <person name="Kohler A."/>
            <person name="Nagy L.G."/>
            <person name="Floudas D."/>
            <person name="Copeland A."/>
            <person name="Barry K.W."/>
            <person name="Cichocki N."/>
            <person name="Veneault-Fourrey C."/>
            <person name="LaButti K."/>
            <person name="Lindquist E.A."/>
            <person name="Lipzen A."/>
            <person name="Lundell T."/>
            <person name="Morin E."/>
            <person name="Murat C."/>
            <person name="Sun H."/>
            <person name="Tunlid A."/>
            <person name="Henrissat B."/>
            <person name="Grigoriev I.V."/>
            <person name="Hibbett D.S."/>
            <person name="Martin F."/>
            <person name="Nordberg H.P."/>
            <person name="Cantor M.N."/>
            <person name="Hua S.X."/>
        </authorList>
    </citation>
    <scope>NUCLEOTIDE SEQUENCE [LARGE SCALE GENOMIC DNA]</scope>
    <source>
        <strain evidence="2 3">UH-Slu-Lm8-n1</strain>
    </source>
</reference>
<evidence type="ECO:0000313" key="3">
    <source>
        <dbReference type="Proteomes" id="UP000054485"/>
    </source>
</evidence>
<evidence type="ECO:0000256" key="1">
    <source>
        <dbReference type="SAM" id="MobiDB-lite"/>
    </source>
</evidence>
<feature type="compositionally biased region" description="Basic and acidic residues" evidence="1">
    <location>
        <begin position="370"/>
        <end position="379"/>
    </location>
</feature>
<protein>
    <submittedName>
        <fullName evidence="2">Uncharacterized protein</fullName>
    </submittedName>
</protein>
<dbReference type="EMBL" id="KN835322">
    <property type="protein sequence ID" value="KIK39930.1"/>
    <property type="molecule type" value="Genomic_DNA"/>
</dbReference>
<feature type="region of interest" description="Disordered" evidence="1">
    <location>
        <begin position="336"/>
        <end position="446"/>
    </location>
</feature>
<feature type="compositionally biased region" description="Basic and acidic residues" evidence="1">
    <location>
        <begin position="422"/>
        <end position="431"/>
    </location>
</feature>
<dbReference type="AlphaFoldDB" id="A0A0C9ZQD9"/>
<dbReference type="STRING" id="930992.A0A0C9ZQD9"/>
<evidence type="ECO:0000313" key="2">
    <source>
        <dbReference type="EMBL" id="KIK39930.1"/>
    </source>
</evidence>
<gene>
    <name evidence="2" type="ORF">CY34DRAFT_296548</name>
</gene>
<dbReference type="InParanoid" id="A0A0C9ZQD9"/>
<accession>A0A0C9ZQD9</accession>
<feature type="compositionally biased region" description="Basic residues" evidence="1">
    <location>
        <begin position="583"/>
        <end position="595"/>
    </location>
</feature>